<accession>A0A2G8B9N3</accession>
<dbReference type="InterPro" id="IPR023393">
    <property type="entry name" value="START-like_dom_sf"/>
</dbReference>
<dbReference type="OrthoDB" id="4724764at2"/>
<dbReference type="SUPFAM" id="SSF55961">
    <property type="entry name" value="Bet v1-like"/>
    <property type="match status" value="1"/>
</dbReference>
<reference evidence="1 2" key="1">
    <citation type="submission" date="2020-12" db="EMBL/GenBank/DDBJ databases">
        <title>Complete genome sequence of Mycobacterium heckeshornense JCM 15655T, closely related to a pathogenic non-tuberculous mycobacterial species Mycobacterium xenopi.</title>
        <authorList>
            <person name="Yoshida M."/>
            <person name="Fukano H."/>
            <person name="Asakura T."/>
            <person name="Suzuki M."/>
            <person name="Hoshino Y."/>
        </authorList>
    </citation>
    <scope>NUCLEOTIDE SEQUENCE [LARGE SCALE GENOMIC DNA]</scope>
    <source>
        <strain evidence="1 2">JCM 15655</strain>
    </source>
</reference>
<dbReference type="Pfam" id="PF10604">
    <property type="entry name" value="Polyketide_cyc2"/>
    <property type="match status" value="1"/>
</dbReference>
<sequence>MALVVEQSRAIPVSIDDAFAGTLPRPLPTIFRRWYGPIPPVKRVHDQVGKWDAAGQTRTVVLVGGGSMREQLTSVDPPRSFGYTLTDIKGPMAPLVDLVEGEWTFTPVGTGTVVAWRWTLHPRSPLAALALPILGRLWKGYARRALEELSAQLVG</sequence>
<dbReference type="Proteomes" id="UP000595446">
    <property type="component" value="Chromosome"/>
</dbReference>
<dbReference type="EMBL" id="AP024237">
    <property type="protein sequence ID" value="BCO34703.1"/>
    <property type="molecule type" value="Genomic_DNA"/>
</dbReference>
<evidence type="ECO:0000313" key="1">
    <source>
        <dbReference type="EMBL" id="BCO34703.1"/>
    </source>
</evidence>
<organism evidence="1 2">
    <name type="scientific">Mycobacterium heckeshornense</name>
    <dbReference type="NCBI Taxonomy" id="110505"/>
    <lineage>
        <taxon>Bacteria</taxon>
        <taxon>Bacillati</taxon>
        <taxon>Actinomycetota</taxon>
        <taxon>Actinomycetes</taxon>
        <taxon>Mycobacteriales</taxon>
        <taxon>Mycobacteriaceae</taxon>
        <taxon>Mycobacterium</taxon>
    </lineage>
</organism>
<dbReference type="AlphaFoldDB" id="A0A2G8B9N3"/>
<dbReference type="Gene3D" id="3.30.530.20">
    <property type="match status" value="1"/>
</dbReference>
<dbReference type="STRING" id="110505.ACT16_16460"/>
<dbReference type="RefSeq" id="WP_048892537.1">
    <property type="nucleotide sequence ID" value="NZ_AP024237.1"/>
</dbReference>
<evidence type="ECO:0000313" key="2">
    <source>
        <dbReference type="Proteomes" id="UP000595446"/>
    </source>
</evidence>
<gene>
    <name evidence="1" type="ORF">MHEC_11360</name>
</gene>
<proteinExistence type="predicted"/>
<name>A0A2G8B9N3_9MYCO</name>
<dbReference type="InterPro" id="IPR019587">
    <property type="entry name" value="Polyketide_cyclase/dehydratase"/>
</dbReference>
<protein>
    <submittedName>
        <fullName evidence="1">Uncharacterized protein</fullName>
    </submittedName>
</protein>
<keyword evidence="2" id="KW-1185">Reference proteome</keyword>